<evidence type="ECO:0000256" key="1">
    <source>
        <dbReference type="ARBA" id="ARBA00004167"/>
    </source>
</evidence>
<dbReference type="GO" id="GO:0005886">
    <property type="term" value="C:plasma membrane"/>
    <property type="evidence" value="ECO:0007669"/>
    <property type="project" value="InterPro"/>
</dbReference>
<organism evidence="6">
    <name type="scientific">Caldithrix abyssi</name>
    <dbReference type="NCBI Taxonomy" id="187145"/>
    <lineage>
        <taxon>Bacteria</taxon>
        <taxon>Pseudomonadati</taxon>
        <taxon>Calditrichota</taxon>
        <taxon>Calditrichia</taxon>
        <taxon>Calditrichales</taxon>
        <taxon>Calditrichaceae</taxon>
        <taxon>Caldithrix</taxon>
    </lineage>
</organism>
<feature type="non-terminal residue" evidence="6">
    <location>
        <position position="1"/>
    </location>
</feature>
<dbReference type="GO" id="GO:0009306">
    <property type="term" value="P:protein secretion"/>
    <property type="evidence" value="ECO:0007669"/>
    <property type="project" value="InterPro"/>
</dbReference>
<feature type="domain" description="Translocation and assembly module TamB C-terminal" evidence="5">
    <location>
        <begin position="880"/>
        <end position="1136"/>
    </location>
</feature>
<proteinExistence type="predicted"/>
<dbReference type="EMBL" id="DRQG01000145">
    <property type="protein sequence ID" value="HGY57125.1"/>
    <property type="molecule type" value="Genomic_DNA"/>
</dbReference>
<evidence type="ECO:0000256" key="3">
    <source>
        <dbReference type="ARBA" id="ARBA00022989"/>
    </source>
</evidence>
<dbReference type="Proteomes" id="UP000885779">
    <property type="component" value="Unassembled WGS sequence"/>
</dbReference>
<evidence type="ECO:0000256" key="2">
    <source>
        <dbReference type="ARBA" id="ARBA00022692"/>
    </source>
</evidence>
<evidence type="ECO:0000259" key="5">
    <source>
        <dbReference type="Pfam" id="PF04357"/>
    </source>
</evidence>
<gene>
    <name evidence="6" type="ORF">ENK44_15560</name>
</gene>
<evidence type="ECO:0000313" key="6">
    <source>
        <dbReference type="EMBL" id="HGY57125.1"/>
    </source>
</evidence>
<evidence type="ECO:0000256" key="4">
    <source>
        <dbReference type="ARBA" id="ARBA00023136"/>
    </source>
</evidence>
<sequence length="1165" mass="131258">KVTIDDDNIGQSLHPLLDDSIAISGGDVHGEFEIHSKRLIADSTVINGHLSVNDADIRKGAHHITDMRFLMNIEDNHLSVSTGSGYYSGQLFDFSGDIVNIFQPEITVSLNSTHFALKKLEPYLPVPALSRSRVDIQATFHSDLKDYTLDGLIYSDSLHLLPNESIKQVKIGLKYRDNRLSLTQFNGSFYGWHIAGKGAYEISKQRVTVWVDGRSRVMQNGILDRLSSKNQRTLLDLTYDLSRKRFRGSWSYSIAQKDDSVFAAGGTISGNDKQLDLILDKTSHPGFSIRVSAQNFLSDQFKLQAHLVNYPFADFTSDPSIKSFLKRFATDARLSGTFGQLNGQIFVNDLQNKRNSFRLNTVISHPFSVNRHIKGSVGFRNLLGFYDVSMTAERINTKLHFPAGISGDLTLSTKMNNGVNGVIRFDKFNILRTLSDSTRAEDFRLQGTIDGEVAVNGTLHDPIFIAKLNGDKFVFNEIGYYQMSVLAVVSKQRVSVDSLSVSLNNLAVLTGKGNWDPELEVLNFRFSGKNLDMQKIVTSLTGKDDMLTGDGAYELSLTGTVQNPKIQGRLWIDNGSVQDLVFEELSLSLEDHFPDLTKFYKWPAHTFIINKLYLAKAGRYHITVDGVLPMDETKPLDLGVQFDGDLFSFIPYWESFFVNGASLTSLNLEVTGTRKNIKVKRGILNIDRGELWLADVAPHIENISGVIRFKEGTNQINIEHLSAFVDGNELQLSTKRNVVLPDGRKLKHWYFKNLDLDFGILAMQTSENGVEVHIPGLMREEDSGLFYLTGLSPGHPFYFAGPVRHPQAIGKVLLYNTYLTYPFIRKGDAPERPSVAVRFLSKIDWDLLVKSGEDVIFFRDIPAFIDRVNMELYVDETSKGLRLRGIINQGTFKPEGDLVSTRGRLEYLDQVFRVDRFSAEFTRNNPLPFVSGRAWTTIRDSIGAAPKTIYLDLYAVDEETGIEKQEGNWENFRFKLVSADPQIGETQEQVLAYMGFSVGNVKEKAVQVGGAVTERYLIRPLLRPVERALEKSLGMDMVRINSAIARNLFYSTLGTPAQGYGSNYYVNPFVTSTSYLMLMQSSGLTVGKYLSQNLFITYTGQLVSVANQTDVEFGINHSVGIEYRFLKNILVEFKYDRELFGFYGSQFHKQYLDDFKIRLRHSFSF</sequence>
<name>A0A7V4WWE6_CALAY</name>
<keyword evidence="3" id="KW-1133">Transmembrane helix</keyword>
<comment type="caution">
    <text evidence="6">The sequence shown here is derived from an EMBL/GenBank/DDBJ whole genome shotgun (WGS) entry which is preliminary data.</text>
</comment>
<dbReference type="InterPro" id="IPR007452">
    <property type="entry name" value="TamB_C"/>
</dbReference>
<protein>
    <recommendedName>
        <fullName evidence="5">Translocation and assembly module TamB C-terminal domain-containing protein</fullName>
    </recommendedName>
</protein>
<dbReference type="Pfam" id="PF04357">
    <property type="entry name" value="TamB"/>
    <property type="match status" value="1"/>
</dbReference>
<keyword evidence="2" id="KW-0812">Transmembrane</keyword>
<accession>A0A7V4WWE6</accession>
<keyword evidence="4" id="KW-0472">Membrane</keyword>
<dbReference type="AlphaFoldDB" id="A0A7V4WWE6"/>
<reference evidence="6" key="1">
    <citation type="journal article" date="2020" name="mSystems">
        <title>Genome- and Community-Level Interaction Insights into Carbon Utilization and Element Cycling Functions of Hydrothermarchaeota in Hydrothermal Sediment.</title>
        <authorList>
            <person name="Zhou Z."/>
            <person name="Liu Y."/>
            <person name="Xu W."/>
            <person name="Pan J."/>
            <person name="Luo Z.H."/>
            <person name="Li M."/>
        </authorList>
    </citation>
    <scope>NUCLEOTIDE SEQUENCE [LARGE SCALE GENOMIC DNA]</scope>
    <source>
        <strain evidence="6">HyVt-577</strain>
    </source>
</reference>
<comment type="subcellular location">
    <subcellularLocation>
        <location evidence="1">Membrane</location>
        <topology evidence="1">Single-pass membrane protein</topology>
    </subcellularLocation>
</comment>